<proteinExistence type="predicted"/>
<dbReference type="EMBL" id="LR797303">
    <property type="protein sequence ID" value="CAB4200648.1"/>
    <property type="molecule type" value="Genomic_DNA"/>
</dbReference>
<dbReference type="Pfam" id="PF05119">
    <property type="entry name" value="Terminase_4"/>
    <property type="match status" value="1"/>
</dbReference>
<dbReference type="EMBL" id="LR796874">
    <property type="protein sequence ID" value="CAB4171858.1"/>
    <property type="molecule type" value="Genomic_DNA"/>
</dbReference>
<dbReference type="InterPro" id="IPR006448">
    <property type="entry name" value="Phage_term_ssu_P27"/>
</dbReference>
<protein>
    <submittedName>
        <fullName evidence="3">Phage terminase, small subunit, P27 family</fullName>
    </submittedName>
</protein>
<gene>
    <name evidence="3" type="ORF">UFOVP1348_57</name>
    <name evidence="2" type="ORF">UFOVP924_26</name>
</gene>
<evidence type="ECO:0000256" key="1">
    <source>
        <dbReference type="SAM" id="MobiDB-lite"/>
    </source>
</evidence>
<accession>A0A6J5S267</accession>
<feature type="region of interest" description="Disordered" evidence="1">
    <location>
        <begin position="133"/>
        <end position="154"/>
    </location>
</feature>
<evidence type="ECO:0000313" key="2">
    <source>
        <dbReference type="EMBL" id="CAB4171858.1"/>
    </source>
</evidence>
<name>A0A6J5S267_9CAUD</name>
<sequence>MNKLPPELHIVKGSKGLNQGESLPDSIKARIPKADWLDDPESWDRNKFITETSDFLFNVYGIGNDQDKHALAFLAEQIDTYLECKKSLAKTGIIARFNAGKTIGPNPYLTVRQNTLKTIIQLMNELGLTPRGRLNSGKVEENSPVSKFLRGPKG</sequence>
<evidence type="ECO:0000313" key="3">
    <source>
        <dbReference type="EMBL" id="CAB4200648.1"/>
    </source>
</evidence>
<reference evidence="3" key="1">
    <citation type="submission" date="2020-05" db="EMBL/GenBank/DDBJ databases">
        <authorList>
            <person name="Chiriac C."/>
            <person name="Salcher M."/>
            <person name="Ghai R."/>
            <person name="Kavagutti S V."/>
        </authorList>
    </citation>
    <scope>NUCLEOTIDE SEQUENCE</scope>
</reference>
<organism evidence="3">
    <name type="scientific">uncultured Caudovirales phage</name>
    <dbReference type="NCBI Taxonomy" id="2100421"/>
    <lineage>
        <taxon>Viruses</taxon>
        <taxon>Duplodnaviria</taxon>
        <taxon>Heunggongvirae</taxon>
        <taxon>Uroviricota</taxon>
        <taxon>Caudoviricetes</taxon>
        <taxon>Peduoviridae</taxon>
        <taxon>Maltschvirus</taxon>
        <taxon>Maltschvirus maltsch</taxon>
    </lineage>
</organism>